<accession>A0A9D2ERL5</accession>
<gene>
    <name evidence="1" type="ORF">H9811_08900</name>
</gene>
<reference evidence="1" key="2">
    <citation type="submission" date="2021-04" db="EMBL/GenBank/DDBJ databases">
        <authorList>
            <person name="Gilroy R."/>
        </authorList>
    </citation>
    <scope>NUCLEOTIDE SEQUENCE</scope>
    <source>
        <strain evidence="1">ChiSxjej1B13-11774</strain>
    </source>
</reference>
<reference evidence="1" key="1">
    <citation type="journal article" date="2021" name="PeerJ">
        <title>Extensive microbial diversity within the chicken gut microbiome revealed by metagenomics and culture.</title>
        <authorList>
            <person name="Gilroy R."/>
            <person name="Ravi A."/>
            <person name="Getino M."/>
            <person name="Pursley I."/>
            <person name="Horton D.L."/>
            <person name="Alikhan N.F."/>
            <person name="Baker D."/>
            <person name="Gharbi K."/>
            <person name="Hall N."/>
            <person name="Watson M."/>
            <person name="Adriaenssens E.M."/>
            <person name="Foster-Nyarko E."/>
            <person name="Jarju S."/>
            <person name="Secka A."/>
            <person name="Antonio M."/>
            <person name="Oren A."/>
            <person name="Chaudhuri R.R."/>
            <person name="La Ragione R."/>
            <person name="Hildebrand F."/>
            <person name="Pallen M.J."/>
        </authorList>
    </citation>
    <scope>NUCLEOTIDE SEQUENCE</scope>
    <source>
        <strain evidence="1">ChiSxjej1B13-11774</strain>
    </source>
</reference>
<sequence length="34" mass="3715">MPLDLSLLPCESCRRPLHHLSGSSTALVLLDRSP</sequence>
<protein>
    <submittedName>
        <fullName evidence="1">Uncharacterized protein</fullName>
    </submittedName>
</protein>
<name>A0A9D2ERL5_9FIRM</name>
<dbReference type="EMBL" id="DXBP01000052">
    <property type="protein sequence ID" value="HIZ42664.1"/>
    <property type="molecule type" value="Genomic_DNA"/>
</dbReference>
<organism evidence="1 2">
    <name type="scientific">Candidatus Gemmiger excrementigallinarum</name>
    <dbReference type="NCBI Taxonomy" id="2838609"/>
    <lineage>
        <taxon>Bacteria</taxon>
        <taxon>Bacillati</taxon>
        <taxon>Bacillota</taxon>
        <taxon>Clostridia</taxon>
        <taxon>Eubacteriales</taxon>
        <taxon>Gemmiger</taxon>
    </lineage>
</organism>
<dbReference type="AlphaFoldDB" id="A0A9D2ERL5"/>
<evidence type="ECO:0000313" key="2">
    <source>
        <dbReference type="Proteomes" id="UP000824048"/>
    </source>
</evidence>
<comment type="caution">
    <text evidence="1">The sequence shown here is derived from an EMBL/GenBank/DDBJ whole genome shotgun (WGS) entry which is preliminary data.</text>
</comment>
<dbReference type="Proteomes" id="UP000824048">
    <property type="component" value="Unassembled WGS sequence"/>
</dbReference>
<proteinExistence type="predicted"/>
<evidence type="ECO:0000313" key="1">
    <source>
        <dbReference type="EMBL" id="HIZ42664.1"/>
    </source>
</evidence>
<dbReference type="NCBIfam" id="TIGR01053">
    <property type="entry name" value="LSD1"/>
    <property type="match status" value="1"/>
</dbReference>